<dbReference type="Proteomes" id="UP000824002">
    <property type="component" value="Unassembled WGS sequence"/>
</dbReference>
<dbReference type="InterPro" id="IPR027945">
    <property type="entry name" value="SseB_C"/>
</dbReference>
<sequence>MDINKTTSNPAVVAAMDAFIKEQTPRHELDMIGTLMRARFMSPVIFSAPVVDGQVPKDTQIQQYVINNPQGDRFFLAFTDEEAFKKWAKEEQRDFVLLNLAECLALIQHAKDENIKGLVVNPFSHNVTLTTEMLVNLPKRFEALRKSVPPRFLLGRPKTEPVELEEALQKFFKKKQKEVQEAWLLMALREGTKKPRYMLVVDYEGEPEDAKTMFPAIAEEAKPYLKEGDGLDIVRRNQKFAEDVLQKTEPFYQKKAGLLW</sequence>
<gene>
    <name evidence="3" type="ORF">IAB51_11815</name>
</gene>
<comment type="caution">
    <text evidence="3">The sequence shown here is derived from an EMBL/GenBank/DDBJ whole genome shotgun (WGS) entry which is preliminary data.</text>
</comment>
<evidence type="ECO:0000259" key="1">
    <source>
        <dbReference type="Pfam" id="PF07179"/>
    </source>
</evidence>
<evidence type="ECO:0000313" key="3">
    <source>
        <dbReference type="EMBL" id="HIS77475.1"/>
    </source>
</evidence>
<reference evidence="3" key="1">
    <citation type="submission" date="2020-10" db="EMBL/GenBank/DDBJ databases">
        <authorList>
            <person name="Gilroy R."/>
        </authorList>
    </citation>
    <scope>NUCLEOTIDE SEQUENCE</scope>
    <source>
        <strain evidence="3">CHK199-13235</strain>
    </source>
</reference>
<evidence type="ECO:0000313" key="4">
    <source>
        <dbReference type="Proteomes" id="UP000824002"/>
    </source>
</evidence>
<feature type="domain" description="SseB protein N-terminal" evidence="1">
    <location>
        <begin position="13"/>
        <end position="134"/>
    </location>
</feature>
<feature type="domain" description="SseB protein C-terminal" evidence="2">
    <location>
        <begin position="151"/>
        <end position="254"/>
    </location>
</feature>
<proteinExistence type="predicted"/>
<reference evidence="3" key="2">
    <citation type="journal article" date="2021" name="PeerJ">
        <title>Extensive microbial diversity within the chicken gut microbiome revealed by metagenomics and culture.</title>
        <authorList>
            <person name="Gilroy R."/>
            <person name="Ravi A."/>
            <person name="Getino M."/>
            <person name="Pursley I."/>
            <person name="Horton D.L."/>
            <person name="Alikhan N.F."/>
            <person name="Baker D."/>
            <person name="Gharbi K."/>
            <person name="Hall N."/>
            <person name="Watson M."/>
            <person name="Adriaenssens E.M."/>
            <person name="Foster-Nyarko E."/>
            <person name="Jarju S."/>
            <person name="Secka A."/>
            <person name="Antonio M."/>
            <person name="Oren A."/>
            <person name="Chaudhuri R.R."/>
            <person name="La Ragione R."/>
            <person name="Hildebrand F."/>
            <person name="Pallen M.J."/>
        </authorList>
    </citation>
    <scope>NUCLEOTIDE SEQUENCE</scope>
    <source>
        <strain evidence="3">CHK199-13235</strain>
    </source>
</reference>
<organism evidence="3 4">
    <name type="scientific">Candidatus Merdivicinus excrementipullorum</name>
    <dbReference type="NCBI Taxonomy" id="2840867"/>
    <lineage>
        <taxon>Bacteria</taxon>
        <taxon>Bacillati</taxon>
        <taxon>Bacillota</taxon>
        <taxon>Clostridia</taxon>
        <taxon>Eubacteriales</taxon>
        <taxon>Oscillospiraceae</taxon>
        <taxon>Oscillospiraceae incertae sedis</taxon>
        <taxon>Candidatus Merdivicinus</taxon>
    </lineage>
</organism>
<dbReference type="EMBL" id="DVJP01000077">
    <property type="protein sequence ID" value="HIS77475.1"/>
    <property type="molecule type" value="Genomic_DNA"/>
</dbReference>
<dbReference type="AlphaFoldDB" id="A0A9D1FQC9"/>
<dbReference type="InterPro" id="IPR009839">
    <property type="entry name" value="SseB_N"/>
</dbReference>
<accession>A0A9D1FQC9</accession>
<dbReference type="Pfam" id="PF07179">
    <property type="entry name" value="SseB"/>
    <property type="match status" value="1"/>
</dbReference>
<evidence type="ECO:0000259" key="2">
    <source>
        <dbReference type="Pfam" id="PF14581"/>
    </source>
</evidence>
<name>A0A9D1FQC9_9FIRM</name>
<protein>
    <submittedName>
        <fullName evidence="3">Enhanced serine sensitivity protein SseB C-terminal domain-containing protein</fullName>
    </submittedName>
</protein>
<dbReference type="Pfam" id="PF14581">
    <property type="entry name" value="SseB_C"/>
    <property type="match status" value="1"/>
</dbReference>